<dbReference type="RefSeq" id="XP_033679692.1">
    <property type="nucleotide sequence ID" value="XM_033836396.1"/>
</dbReference>
<sequence>MGVYSLLGVWSTHGPTLLGRGRPKASGEVARGERAYIFLLICRAFAHKGVEGPTTWYLGRVNQYCRIHAACFHKRVGSLGDMTAPTSSRRTLFFRWDLDEGTEYRPRFLLNQSYACHRSFRLVEFHHRPFQHAWDFAADTYGFTSPMEAVL</sequence>
<reference evidence="1" key="1">
    <citation type="journal article" date="2020" name="Stud. Mycol.">
        <title>101 Dothideomycetes genomes: a test case for predicting lifestyles and emergence of pathogens.</title>
        <authorList>
            <person name="Haridas S."/>
            <person name="Albert R."/>
            <person name="Binder M."/>
            <person name="Bloem J."/>
            <person name="Labutti K."/>
            <person name="Salamov A."/>
            <person name="Andreopoulos B."/>
            <person name="Baker S."/>
            <person name="Barry K."/>
            <person name="Bills G."/>
            <person name="Bluhm B."/>
            <person name="Cannon C."/>
            <person name="Castanera R."/>
            <person name="Culley D."/>
            <person name="Daum C."/>
            <person name="Ezra D."/>
            <person name="Gonzalez J."/>
            <person name="Henrissat B."/>
            <person name="Kuo A."/>
            <person name="Liang C."/>
            <person name="Lipzen A."/>
            <person name="Lutzoni F."/>
            <person name="Magnuson J."/>
            <person name="Mondo S."/>
            <person name="Nolan M."/>
            <person name="Ohm R."/>
            <person name="Pangilinan J."/>
            <person name="Park H.-J."/>
            <person name="Ramirez L."/>
            <person name="Alfaro M."/>
            <person name="Sun H."/>
            <person name="Tritt A."/>
            <person name="Yoshinaga Y."/>
            <person name="Zwiers L.-H."/>
            <person name="Turgeon B."/>
            <person name="Goodwin S."/>
            <person name="Spatafora J."/>
            <person name="Crous P."/>
            <person name="Grigoriev I."/>
        </authorList>
    </citation>
    <scope>NUCLEOTIDE SEQUENCE</scope>
    <source>
        <strain evidence="1">CBS 122368</strain>
    </source>
</reference>
<dbReference type="GeneID" id="54589726"/>
<dbReference type="Proteomes" id="UP000800094">
    <property type="component" value="Unassembled WGS sequence"/>
</dbReference>
<dbReference type="EMBL" id="ML987202">
    <property type="protein sequence ID" value="KAF2244688.1"/>
    <property type="molecule type" value="Genomic_DNA"/>
</dbReference>
<evidence type="ECO:0000313" key="1">
    <source>
        <dbReference type="EMBL" id="KAF2244688.1"/>
    </source>
</evidence>
<proteinExistence type="predicted"/>
<keyword evidence="2" id="KW-1185">Reference proteome</keyword>
<dbReference type="AlphaFoldDB" id="A0A6A6I3V9"/>
<gene>
    <name evidence="1" type="ORF">BU26DRAFT_84339</name>
</gene>
<organism evidence="1 2">
    <name type="scientific">Trematosphaeria pertusa</name>
    <dbReference type="NCBI Taxonomy" id="390896"/>
    <lineage>
        <taxon>Eukaryota</taxon>
        <taxon>Fungi</taxon>
        <taxon>Dikarya</taxon>
        <taxon>Ascomycota</taxon>
        <taxon>Pezizomycotina</taxon>
        <taxon>Dothideomycetes</taxon>
        <taxon>Pleosporomycetidae</taxon>
        <taxon>Pleosporales</taxon>
        <taxon>Massarineae</taxon>
        <taxon>Trematosphaeriaceae</taxon>
        <taxon>Trematosphaeria</taxon>
    </lineage>
</organism>
<accession>A0A6A6I3V9</accession>
<protein>
    <submittedName>
        <fullName evidence="1">Uncharacterized protein</fullName>
    </submittedName>
</protein>
<name>A0A6A6I3V9_9PLEO</name>
<evidence type="ECO:0000313" key="2">
    <source>
        <dbReference type="Proteomes" id="UP000800094"/>
    </source>
</evidence>